<evidence type="ECO:0000256" key="6">
    <source>
        <dbReference type="ARBA" id="ARBA00023136"/>
    </source>
</evidence>
<gene>
    <name evidence="9" type="ORF">THFILI_08150</name>
</gene>
<evidence type="ECO:0000256" key="7">
    <source>
        <dbReference type="SAM" id="Phobius"/>
    </source>
</evidence>
<evidence type="ECO:0000313" key="10">
    <source>
        <dbReference type="Proteomes" id="UP000030364"/>
    </source>
</evidence>
<dbReference type="PROSITE" id="PS00872">
    <property type="entry name" value="NA_GALACTOSIDE_SYMP"/>
    <property type="match status" value="1"/>
</dbReference>
<reference evidence="9 10" key="1">
    <citation type="journal article" date="2015" name="Genome Announc.">
        <title>Draft Genome Sequence of the Thermophile Thermus filiformis ATCC 43280, Producer of Carotenoid-(Di)glucoside-Branched Fatty Acid (Di)esters and Source of Hyperthermostable Enzymes of Biotechnological Interest.</title>
        <authorList>
            <person name="Mandelli F."/>
            <person name="Oliveira Ramires B."/>
            <person name="Couger M.B."/>
            <person name="Paixao D.A."/>
            <person name="Camilo C.M."/>
            <person name="Polikarpov I."/>
            <person name="Prade R."/>
            <person name="Riano-Pachon D.M."/>
            <person name="Squina F.M."/>
        </authorList>
    </citation>
    <scope>NUCLEOTIDE SEQUENCE [LARGE SCALE GENOMIC DNA]</scope>
    <source>
        <strain evidence="9 10">ATCC 43280</strain>
    </source>
</reference>
<accession>A0A0A2X955</accession>
<dbReference type="InterPro" id="IPR039672">
    <property type="entry name" value="MFS_2"/>
</dbReference>
<dbReference type="Proteomes" id="UP000030364">
    <property type="component" value="Unassembled WGS sequence"/>
</dbReference>
<dbReference type="GO" id="GO:0008643">
    <property type="term" value="P:carbohydrate transport"/>
    <property type="evidence" value="ECO:0007669"/>
    <property type="project" value="InterPro"/>
</dbReference>
<dbReference type="InterPro" id="IPR018043">
    <property type="entry name" value="Na/Gal_symport_CS"/>
</dbReference>
<feature type="transmembrane region" description="Helical" evidence="7">
    <location>
        <begin position="73"/>
        <end position="90"/>
    </location>
</feature>
<feature type="domain" description="Major facilitator superfamily (MFS) profile" evidence="8">
    <location>
        <begin position="217"/>
        <end position="413"/>
    </location>
</feature>
<dbReference type="InterPro" id="IPR036259">
    <property type="entry name" value="MFS_trans_sf"/>
</dbReference>
<evidence type="ECO:0000259" key="8">
    <source>
        <dbReference type="PROSITE" id="PS50850"/>
    </source>
</evidence>
<dbReference type="EMBL" id="JPSL02000039">
    <property type="protein sequence ID" value="KGQ21689.2"/>
    <property type="molecule type" value="Genomic_DNA"/>
</dbReference>
<dbReference type="InterPro" id="IPR020846">
    <property type="entry name" value="MFS_dom"/>
</dbReference>
<feature type="transmembrane region" description="Helical" evidence="7">
    <location>
        <begin position="102"/>
        <end position="122"/>
    </location>
</feature>
<keyword evidence="3" id="KW-1003">Cell membrane</keyword>
<comment type="caution">
    <text evidence="9">The sequence shown here is derived from an EMBL/GenBank/DDBJ whole genome shotgun (WGS) entry which is preliminary data.</text>
</comment>
<evidence type="ECO:0000313" key="9">
    <source>
        <dbReference type="EMBL" id="KGQ21689.2"/>
    </source>
</evidence>
<proteinExistence type="predicted"/>
<dbReference type="Gene3D" id="1.20.1250.20">
    <property type="entry name" value="MFS general substrate transporter like domains"/>
    <property type="match status" value="2"/>
</dbReference>
<dbReference type="STRING" id="276.THFILI_08150"/>
<dbReference type="PROSITE" id="PS50850">
    <property type="entry name" value="MFS"/>
    <property type="match status" value="1"/>
</dbReference>
<feature type="transmembrane region" description="Helical" evidence="7">
    <location>
        <begin position="342"/>
        <end position="366"/>
    </location>
</feature>
<feature type="transmembrane region" description="Helical" evidence="7">
    <location>
        <begin position="284"/>
        <end position="302"/>
    </location>
</feature>
<evidence type="ECO:0000256" key="1">
    <source>
        <dbReference type="ARBA" id="ARBA00004651"/>
    </source>
</evidence>
<dbReference type="PANTHER" id="PTHR11328:SF24">
    <property type="entry name" value="MAJOR FACILITATOR SUPERFAMILY (MFS) PROFILE DOMAIN-CONTAINING PROTEIN"/>
    <property type="match status" value="1"/>
</dbReference>
<feature type="transmembrane region" description="Helical" evidence="7">
    <location>
        <begin position="216"/>
        <end position="235"/>
    </location>
</feature>
<evidence type="ECO:0000256" key="2">
    <source>
        <dbReference type="ARBA" id="ARBA00022448"/>
    </source>
</evidence>
<feature type="transmembrane region" description="Helical" evidence="7">
    <location>
        <begin position="308"/>
        <end position="330"/>
    </location>
</feature>
<organism evidence="9 10">
    <name type="scientific">Thermus filiformis</name>
    <dbReference type="NCBI Taxonomy" id="276"/>
    <lineage>
        <taxon>Bacteria</taxon>
        <taxon>Thermotogati</taxon>
        <taxon>Deinococcota</taxon>
        <taxon>Deinococci</taxon>
        <taxon>Thermales</taxon>
        <taxon>Thermaceae</taxon>
        <taxon>Thermus</taxon>
    </lineage>
</organism>
<evidence type="ECO:0000256" key="5">
    <source>
        <dbReference type="ARBA" id="ARBA00022989"/>
    </source>
</evidence>
<keyword evidence="10" id="KW-1185">Reference proteome</keyword>
<keyword evidence="5 7" id="KW-1133">Transmembrane helix</keyword>
<sequence>MRPWTYGLGMLALTVPSEAFGTFLSYFYLDRLGLPVAAFALWRTLYALWDAVNDPLFGYLSDRTRTPWGRRKPWMLASLPFWALLLFAVFSPPAGLKEAGLLFAYFALVTFLYEGLGAVLWTNYSALLPELFKDLKERAQASAAKLAFQVVGLVIGIGLAPWVYATYGFAAMALAFAAFGGGLFLYFLLSLREDPRAQDLPPPPLLPSVRAAWQNALFRVFLLGSILYTFARSLLQTGMPFYAKYSLHLPEAATTYLFASVFLMALPGAWVWEKAARRLGGRRTWALALLLMGLATLLLFLPQTLPQAVLVGALVGLAFAGAQVGGDLVLAAAIDQDPGREGLYYGATGFLTRLSLALMGLSFLLLSWLFGYHSGENPSPTPGLAFRFYMAALPAFLLLLAHLAARRFPLEVR</sequence>
<dbReference type="GO" id="GO:0006814">
    <property type="term" value="P:sodium ion transport"/>
    <property type="evidence" value="ECO:0007669"/>
    <property type="project" value="InterPro"/>
</dbReference>
<feature type="transmembrane region" description="Helical" evidence="7">
    <location>
        <begin position="169"/>
        <end position="189"/>
    </location>
</feature>
<keyword evidence="6 7" id="KW-0472">Membrane</keyword>
<dbReference type="OrthoDB" id="9764596at2"/>
<feature type="transmembrane region" description="Helical" evidence="7">
    <location>
        <begin position="35"/>
        <end position="52"/>
    </location>
</feature>
<feature type="transmembrane region" description="Helical" evidence="7">
    <location>
        <begin position="255"/>
        <end position="272"/>
    </location>
</feature>
<protein>
    <submittedName>
        <fullName evidence="9">MFS transporter</fullName>
    </submittedName>
</protein>
<name>A0A0A2X955_THEFI</name>
<feature type="transmembrane region" description="Helical" evidence="7">
    <location>
        <begin position="143"/>
        <end position="163"/>
    </location>
</feature>
<dbReference type="Pfam" id="PF13347">
    <property type="entry name" value="MFS_2"/>
    <property type="match status" value="1"/>
</dbReference>
<keyword evidence="4 7" id="KW-0812">Transmembrane</keyword>
<dbReference type="GO" id="GO:0015293">
    <property type="term" value="F:symporter activity"/>
    <property type="evidence" value="ECO:0007669"/>
    <property type="project" value="InterPro"/>
</dbReference>
<keyword evidence="2" id="KW-0813">Transport</keyword>
<dbReference type="AlphaFoldDB" id="A0A0A2X955"/>
<evidence type="ECO:0000256" key="4">
    <source>
        <dbReference type="ARBA" id="ARBA00022692"/>
    </source>
</evidence>
<dbReference type="GO" id="GO:0005886">
    <property type="term" value="C:plasma membrane"/>
    <property type="evidence" value="ECO:0007669"/>
    <property type="project" value="UniProtKB-SubCell"/>
</dbReference>
<dbReference type="RefSeq" id="WP_038064996.1">
    <property type="nucleotide sequence ID" value="NZ_JPSL02000039.1"/>
</dbReference>
<evidence type="ECO:0000256" key="3">
    <source>
        <dbReference type="ARBA" id="ARBA00022475"/>
    </source>
</evidence>
<feature type="transmembrane region" description="Helical" evidence="7">
    <location>
        <begin position="386"/>
        <end position="405"/>
    </location>
</feature>
<dbReference type="PANTHER" id="PTHR11328">
    <property type="entry name" value="MAJOR FACILITATOR SUPERFAMILY DOMAIN-CONTAINING PROTEIN"/>
    <property type="match status" value="1"/>
</dbReference>
<comment type="subcellular location">
    <subcellularLocation>
        <location evidence="1">Cell membrane</location>
        <topology evidence="1">Multi-pass membrane protein</topology>
    </subcellularLocation>
</comment>
<dbReference type="SUPFAM" id="SSF103473">
    <property type="entry name" value="MFS general substrate transporter"/>
    <property type="match status" value="1"/>
</dbReference>